<dbReference type="Pfam" id="PF12647">
    <property type="entry name" value="RNHCP"/>
    <property type="match status" value="1"/>
</dbReference>
<sequence length="104" mass="11997">MRSEENCHFICNKCGAEVLALTNGSYRNHCPFCLHSVHVDVSPGDRTSHCLGLMSPTEYRYHTKKGYQIKHVCSVCGKEQWNKIAENTQQNDLFIEWLEQDYSS</sequence>
<proteinExistence type="predicted"/>
<protein>
    <submittedName>
        <fullName evidence="2">RNHCP domain-containing protein</fullName>
    </submittedName>
</protein>
<dbReference type="Proteomes" id="UP000095256">
    <property type="component" value="Unassembled WGS sequence"/>
</dbReference>
<gene>
    <name evidence="2" type="ORF">BCR26_02550</name>
</gene>
<keyword evidence="3" id="KW-1185">Reference proteome</keyword>
<dbReference type="OrthoDB" id="9809485at2"/>
<dbReference type="AlphaFoldDB" id="A0A1E5KWT3"/>
<dbReference type="STRING" id="762845.BCR26_02550"/>
<comment type="caution">
    <text evidence="2">The sequence shown here is derived from an EMBL/GenBank/DDBJ whole genome shotgun (WGS) entry which is preliminary data.</text>
</comment>
<evidence type="ECO:0000259" key="1">
    <source>
        <dbReference type="Pfam" id="PF12647"/>
    </source>
</evidence>
<reference evidence="2 3" key="1">
    <citation type="submission" date="2016-09" db="EMBL/GenBank/DDBJ databases">
        <authorList>
            <person name="Capua I."/>
            <person name="De Benedictis P."/>
            <person name="Joannis T."/>
            <person name="Lombin L.H."/>
            <person name="Cattoli G."/>
        </authorList>
    </citation>
    <scope>NUCLEOTIDE SEQUENCE [LARGE SCALE GENOMIC DNA]</scope>
    <source>
        <strain evidence="2 3">LMG 25899</strain>
    </source>
</reference>
<dbReference type="RefSeq" id="WP_069698605.1">
    <property type="nucleotide sequence ID" value="NZ_JAGGMA010000001.1"/>
</dbReference>
<name>A0A1E5KWT3_9ENTE</name>
<accession>A0A1E5KWT3</accession>
<dbReference type="EMBL" id="MIEK01000023">
    <property type="protein sequence ID" value="OEH82330.1"/>
    <property type="molecule type" value="Genomic_DNA"/>
</dbReference>
<evidence type="ECO:0000313" key="3">
    <source>
        <dbReference type="Proteomes" id="UP000095256"/>
    </source>
</evidence>
<organism evidence="2 3">
    <name type="scientific">Enterococcus rivorum</name>
    <dbReference type="NCBI Taxonomy" id="762845"/>
    <lineage>
        <taxon>Bacteria</taxon>
        <taxon>Bacillati</taxon>
        <taxon>Bacillota</taxon>
        <taxon>Bacilli</taxon>
        <taxon>Lactobacillales</taxon>
        <taxon>Enterococcaceae</taxon>
        <taxon>Enterococcus</taxon>
    </lineage>
</organism>
<evidence type="ECO:0000313" key="2">
    <source>
        <dbReference type="EMBL" id="OEH82330.1"/>
    </source>
</evidence>
<feature type="domain" description="RNHCP" evidence="1">
    <location>
        <begin position="8"/>
        <end position="93"/>
    </location>
</feature>
<dbReference type="InterPro" id="IPR024439">
    <property type="entry name" value="RNHCP"/>
</dbReference>